<feature type="transmembrane region" description="Helical" evidence="6">
    <location>
        <begin position="71"/>
        <end position="91"/>
    </location>
</feature>
<feature type="chain" id="PRO_5013379522" description="Abscisic acid G-protein coupled receptor-like domain-containing protein" evidence="7">
    <location>
        <begin position="16"/>
        <end position="380"/>
    </location>
</feature>
<protein>
    <recommendedName>
        <fullName evidence="12">Abscisic acid G-protein coupled receptor-like domain-containing protein</fullName>
    </recommendedName>
</protein>
<reference evidence="10 11" key="1">
    <citation type="journal article" date="2007" name="Proc. Natl. Acad. Sci. U.S.A.">
        <title>Dandruff-associated Malassezia genomes reveal convergent and divergent virulence traits shared with plant and human fungal pathogens.</title>
        <authorList>
            <person name="Xu J."/>
            <person name="Saunders C.W."/>
            <person name="Hu P."/>
            <person name="Grant R.A."/>
            <person name="Boekhout T."/>
            <person name="Kuramae E.E."/>
            <person name="Kronstad J.W."/>
            <person name="Deangelis Y.M."/>
            <person name="Reeder N.L."/>
            <person name="Johnstone K.R."/>
            <person name="Leland M."/>
            <person name="Fieno A.M."/>
            <person name="Begley W.M."/>
            <person name="Sun Y."/>
            <person name="Lacey M.P."/>
            <person name="Chaudhary T."/>
            <person name="Keough T."/>
            <person name="Chu L."/>
            <person name="Sears R."/>
            <person name="Yuan B."/>
            <person name="Dawson T.L.Jr."/>
        </authorList>
    </citation>
    <scope>NUCLEOTIDE SEQUENCE [LARGE SCALE GENOMIC DNA]</scope>
    <source>
        <strain evidence="11">ATCC MYA-4612 / CBS 7966</strain>
    </source>
</reference>
<comment type="caution">
    <text evidence="10">The sequence shown here is derived from an EMBL/GenBank/DDBJ whole genome shotgun (WGS) entry which is preliminary data.</text>
</comment>
<feature type="transmembrane region" description="Helical" evidence="6">
    <location>
        <begin position="31"/>
        <end position="51"/>
    </location>
</feature>
<evidence type="ECO:0000256" key="2">
    <source>
        <dbReference type="ARBA" id="ARBA00022692"/>
    </source>
</evidence>
<evidence type="ECO:0000313" key="10">
    <source>
        <dbReference type="EMBL" id="EDP44298.1"/>
    </source>
</evidence>
<dbReference type="KEGG" id="mgl:MGL_1695"/>
<feature type="domain" description="Golgi pH regulator conserved" evidence="9">
    <location>
        <begin position="61"/>
        <end position="135"/>
    </location>
</feature>
<feature type="coiled-coil region" evidence="5">
    <location>
        <begin position="173"/>
        <end position="200"/>
    </location>
</feature>
<evidence type="ECO:0000256" key="5">
    <source>
        <dbReference type="SAM" id="Coils"/>
    </source>
</evidence>
<evidence type="ECO:0008006" key="12">
    <source>
        <dbReference type="Google" id="ProtNLM"/>
    </source>
</evidence>
<name>A8PYN5_MALGO</name>
<dbReference type="Pfam" id="PF12430">
    <property type="entry name" value="ABA_GPCR"/>
    <property type="match status" value="1"/>
</dbReference>
<dbReference type="InterPro" id="IPR025969">
    <property type="entry name" value="ABA_GPCR_dom"/>
</dbReference>
<keyword evidence="4 6" id="KW-0472">Membrane</keyword>
<keyword evidence="11" id="KW-1185">Reference proteome</keyword>
<dbReference type="GeneID" id="5855819"/>
<dbReference type="RefSeq" id="XP_001731512.1">
    <property type="nucleotide sequence ID" value="XM_001731460.1"/>
</dbReference>
<dbReference type="Pfam" id="PF12537">
    <property type="entry name" value="GPHR_N"/>
    <property type="match status" value="1"/>
</dbReference>
<feature type="transmembrane region" description="Helical" evidence="6">
    <location>
        <begin position="213"/>
        <end position="235"/>
    </location>
</feature>
<dbReference type="GO" id="GO:0016020">
    <property type="term" value="C:membrane"/>
    <property type="evidence" value="ECO:0007669"/>
    <property type="project" value="UniProtKB-SubCell"/>
</dbReference>
<keyword evidence="2 6" id="KW-0812">Transmembrane</keyword>
<dbReference type="InterPro" id="IPR015672">
    <property type="entry name" value="GPHR/GTG"/>
</dbReference>
<organism evidence="10 11">
    <name type="scientific">Malassezia globosa (strain ATCC MYA-4612 / CBS 7966)</name>
    <name type="common">Dandruff-associated fungus</name>
    <dbReference type="NCBI Taxonomy" id="425265"/>
    <lineage>
        <taxon>Eukaryota</taxon>
        <taxon>Fungi</taxon>
        <taxon>Dikarya</taxon>
        <taxon>Basidiomycota</taxon>
        <taxon>Ustilaginomycotina</taxon>
        <taxon>Malasseziomycetes</taxon>
        <taxon>Malasseziales</taxon>
        <taxon>Malasseziaceae</taxon>
        <taxon>Malassezia</taxon>
    </lineage>
</organism>
<feature type="transmembrane region" description="Helical" evidence="6">
    <location>
        <begin position="299"/>
        <end position="321"/>
    </location>
</feature>
<dbReference type="PANTHER" id="PTHR15948">
    <property type="entry name" value="G-PROTEIN COUPLED RECEPTOR 89-RELATED"/>
    <property type="match status" value="1"/>
</dbReference>
<feature type="domain" description="Abscisic acid G-protein coupled receptor-like" evidence="8">
    <location>
        <begin position="199"/>
        <end position="371"/>
    </location>
</feature>
<keyword evidence="5" id="KW-0175">Coiled coil</keyword>
<feature type="transmembrane region" description="Helical" evidence="6">
    <location>
        <begin position="352"/>
        <end position="370"/>
    </location>
</feature>
<dbReference type="EMBL" id="AAYY01000004">
    <property type="protein sequence ID" value="EDP44298.1"/>
    <property type="molecule type" value="Genomic_DNA"/>
</dbReference>
<sequence>MMMLLIVLGLPICACYLLCFGSVQKQRSTVRAMASVSLFVAWCFCFLRVPLPAAESTATVGFFRAVLSRTAVIGVSLIAVLSGSVAAGAIYDSYEMFVTRRGTTALTSYDLERDSASIRAAFEHTYADLQARRSAVTDLENELDIGHTRSFDWSRFFNFSRKDKQLASMHAEISGLVSMANALRKELENQEERERRLRYAHTWPGCAWLLCNYMFSLYCVMRFIQCVLNLVIFGYESISTRDLMSTSVAQLMRMLGLHVDVDAWSPTISVLLLGGLIVMRMRVILGSLSSMIQSVSTGISTQLLVLFTAQVLCIYVLAALIQLHAGMNLGATGHPSRLLASLPDFQRTFGRIFDIMFLLSAILSGVHRWFVSLPDTIFST</sequence>
<dbReference type="PANTHER" id="PTHR15948:SF0">
    <property type="entry name" value="GOLGI PH REGULATOR A-RELATED"/>
    <property type="match status" value="1"/>
</dbReference>
<keyword evidence="7" id="KW-0732">Signal</keyword>
<evidence type="ECO:0000256" key="4">
    <source>
        <dbReference type="ARBA" id="ARBA00023136"/>
    </source>
</evidence>
<gene>
    <name evidence="10" type="ORF">MGL_1695</name>
</gene>
<evidence type="ECO:0000256" key="3">
    <source>
        <dbReference type="ARBA" id="ARBA00022989"/>
    </source>
</evidence>
<evidence type="ECO:0000256" key="1">
    <source>
        <dbReference type="ARBA" id="ARBA00004141"/>
    </source>
</evidence>
<dbReference type="OrthoDB" id="264392at2759"/>
<evidence type="ECO:0000256" key="6">
    <source>
        <dbReference type="SAM" id="Phobius"/>
    </source>
</evidence>
<proteinExistence type="predicted"/>
<evidence type="ECO:0000259" key="8">
    <source>
        <dbReference type="Pfam" id="PF12430"/>
    </source>
</evidence>
<feature type="transmembrane region" description="Helical" evidence="6">
    <location>
        <begin position="255"/>
        <end position="279"/>
    </location>
</feature>
<evidence type="ECO:0000259" key="9">
    <source>
        <dbReference type="Pfam" id="PF12537"/>
    </source>
</evidence>
<accession>A8PYN5</accession>
<keyword evidence="3 6" id="KW-1133">Transmembrane helix</keyword>
<dbReference type="OMA" id="FSVYCVY"/>
<dbReference type="AlphaFoldDB" id="A8PYN5"/>
<evidence type="ECO:0000256" key="7">
    <source>
        <dbReference type="SAM" id="SignalP"/>
    </source>
</evidence>
<dbReference type="Proteomes" id="UP000008837">
    <property type="component" value="Unassembled WGS sequence"/>
</dbReference>
<dbReference type="InParanoid" id="A8PYN5"/>
<feature type="signal peptide" evidence="7">
    <location>
        <begin position="1"/>
        <end position="15"/>
    </location>
</feature>
<evidence type="ECO:0000313" key="11">
    <source>
        <dbReference type="Proteomes" id="UP000008837"/>
    </source>
</evidence>
<comment type="subcellular location">
    <subcellularLocation>
        <location evidence="1">Membrane</location>
        <topology evidence="1">Multi-pass membrane protein</topology>
    </subcellularLocation>
</comment>
<dbReference type="InterPro" id="IPR022535">
    <property type="entry name" value="Golgi_pH-regulator_cons_dom"/>
</dbReference>
<dbReference type="VEuPathDB" id="FungiDB:MGL_1695"/>